<proteinExistence type="inferred from homology"/>
<organism evidence="7">
    <name type="scientific">Craspedostauros australis</name>
    <dbReference type="NCBI Taxonomy" id="1486917"/>
    <lineage>
        <taxon>Eukaryota</taxon>
        <taxon>Sar</taxon>
        <taxon>Stramenopiles</taxon>
        <taxon>Ochrophyta</taxon>
        <taxon>Bacillariophyta</taxon>
        <taxon>Bacillariophyceae</taxon>
        <taxon>Bacillariophycidae</taxon>
        <taxon>Naviculales</taxon>
        <taxon>Naviculaceae</taxon>
        <taxon>Craspedostauros</taxon>
    </lineage>
</organism>
<protein>
    <recommendedName>
        <fullName evidence="8">Peptidase C1A papain C-terminal domain-containing protein</fullName>
    </recommendedName>
</protein>
<feature type="signal peptide" evidence="4">
    <location>
        <begin position="1"/>
        <end position="33"/>
    </location>
</feature>
<dbReference type="SMART" id="SM00848">
    <property type="entry name" value="Inhibitor_I29"/>
    <property type="match status" value="1"/>
</dbReference>
<evidence type="ECO:0000256" key="1">
    <source>
        <dbReference type="ARBA" id="ARBA00008455"/>
    </source>
</evidence>
<dbReference type="InterPro" id="IPR000668">
    <property type="entry name" value="Peptidase_C1A_C"/>
</dbReference>
<dbReference type="SMART" id="SM00645">
    <property type="entry name" value="Pept_C1"/>
    <property type="match status" value="1"/>
</dbReference>
<dbReference type="InterPro" id="IPR000169">
    <property type="entry name" value="Pept_cys_AS"/>
</dbReference>
<dbReference type="PANTHER" id="PTHR12411">
    <property type="entry name" value="CYSTEINE PROTEASE FAMILY C1-RELATED"/>
    <property type="match status" value="1"/>
</dbReference>
<feature type="domain" description="Cathepsin propeptide inhibitor" evidence="6">
    <location>
        <begin position="59"/>
        <end position="116"/>
    </location>
</feature>
<dbReference type="Gene3D" id="3.90.70.10">
    <property type="entry name" value="Cysteine proteinases"/>
    <property type="match status" value="1"/>
</dbReference>
<sequence>MMLFGKSVVIFALSASFFNWLSTSISTIRDAQSNHIKDDLQEAAIDWSTDEDALRAYSFDEFVKDHRKSYATAEEHARRAAIYAANIDAIVQHNAQPDRAYTLAVNAFADLEEWELPMGHDKFQSSQFDSTPKPGQADLTAAAFRMPFRLGHKTATSELPESVDWRTQPGVTGPVKNQGGCGSCWAFAATAVLESHIAIATGILFTLSVQEFVSCAPNPNHCGGTGGCSGSTVELAYAFAALHGVAEEWSFGYSSGHGADVACTILPEHDKQSRALGARAAPSDHRFVNSAVASIVGFANLPSNDYYSLMATVAHVGPVAVSVAASGWSFYHGGIFDDESRQTRDINHAVVLEGYGTDEETGADYWLVRNSWGPTWGEKGYIRLKRVNPEQDPEADCRMDFTPSHGDACTLRNGTEVVPKPIRVCGTSGILHDSVVPVGGHLL</sequence>
<keyword evidence="4" id="KW-0732">Signal</keyword>
<dbReference type="AlphaFoldDB" id="A0A7R9WTZ8"/>
<evidence type="ECO:0008006" key="8">
    <source>
        <dbReference type="Google" id="ProtNLM"/>
    </source>
</evidence>
<evidence type="ECO:0000259" key="5">
    <source>
        <dbReference type="SMART" id="SM00645"/>
    </source>
</evidence>
<dbReference type="PROSITE" id="PS00139">
    <property type="entry name" value="THIOL_PROTEASE_CYS"/>
    <property type="match status" value="1"/>
</dbReference>
<dbReference type="GO" id="GO:0006508">
    <property type="term" value="P:proteolysis"/>
    <property type="evidence" value="ECO:0007669"/>
    <property type="project" value="InterPro"/>
</dbReference>
<dbReference type="SUPFAM" id="SSF54001">
    <property type="entry name" value="Cysteine proteinases"/>
    <property type="match status" value="1"/>
</dbReference>
<evidence type="ECO:0000313" key="7">
    <source>
        <dbReference type="EMBL" id="CAD8333852.1"/>
    </source>
</evidence>
<keyword evidence="3" id="KW-1015">Disulfide bond</keyword>
<accession>A0A7R9WTZ8</accession>
<keyword evidence="2" id="KW-0865">Zymogen</keyword>
<dbReference type="Pfam" id="PF08246">
    <property type="entry name" value="Inhibitor_I29"/>
    <property type="match status" value="1"/>
</dbReference>
<dbReference type="GO" id="GO:0008234">
    <property type="term" value="F:cysteine-type peptidase activity"/>
    <property type="evidence" value="ECO:0007669"/>
    <property type="project" value="InterPro"/>
</dbReference>
<dbReference type="CDD" id="cd02248">
    <property type="entry name" value="Peptidase_C1A"/>
    <property type="match status" value="1"/>
</dbReference>
<dbReference type="Pfam" id="PF00112">
    <property type="entry name" value="Peptidase_C1"/>
    <property type="match status" value="1"/>
</dbReference>
<comment type="similarity">
    <text evidence="1">Belongs to the peptidase C1 family.</text>
</comment>
<dbReference type="PRINTS" id="PR00705">
    <property type="entry name" value="PAPAIN"/>
</dbReference>
<evidence type="ECO:0000256" key="2">
    <source>
        <dbReference type="ARBA" id="ARBA00023145"/>
    </source>
</evidence>
<dbReference type="InterPro" id="IPR013128">
    <property type="entry name" value="Peptidase_C1A"/>
</dbReference>
<dbReference type="InterPro" id="IPR038765">
    <property type="entry name" value="Papain-like_cys_pep_sf"/>
</dbReference>
<evidence type="ECO:0000256" key="4">
    <source>
        <dbReference type="SAM" id="SignalP"/>
    </source>
</evidence>
<gene>
    <name evidence="7" type="ORF">CAUS1442_LOCUS5957</name>
</gene>
<dbReference type="InterPro" id="IPR039417">
    <property type="entry name" value="Peptidase_C1A_papain-like"/>
</dbReference>
<dbReference type="PROSITE" id="PS00640">
    <property type="entry name" value="THIOL_PROTEASE_ASN"/>
    <property type="match status" value="1"/>
</dbReference>
<name>A0A7R9WTZ8_9STRA</name>
<evidence type="ECO:0000256" key="3">
    <source>
        <dbReference type="ARBA" id="ARBA00023157"/>
    </source>
</evidence>
<dbReference type="EMBL" id="HBEF01009443">
    <property type="protein sequence ID" value="CAD8333852.1"/>
    <property type="molecule type" value="Transcribed_RNA"/>
</dbReference>
<evidence type="ECO:0000259" key="6">
    <source>
        <dbReference type="SMART" id="SM00848"/>
    </source>
</evidence>
<feature type="chain" id="PRO_5030605352" description="Peptidase C1A papain C-terminal domain-containing protein" evidence="4">
    <location>
        <begin position="34"/>
        <end position="443"/>
    </location>
</feature>
<reference evidence="7" key="1">
    <citation type="submission" date="2021-01" db="EMBL/GenBank/DDBJ databases">
        <authorList>
            <person name="Corre E."/>
            <person name="Pelletier E."/>
            <person name="Niang G."/>
            <person name="Scheremetjew M."/>
            <person name="Finn R."/>
            <person name="Kale V."/>
            <person name="Holt S."/>
            <person name="Cochrane G."/>
            <person name="Meng A."/>
            <person name="Brown T."/>
            <person name="Cohen L."/>
        </authorList>
    </citation>
    <scope>NUCLEOTIDE SEQUENCE</scope>
    <source>
        <strain evidence="7">CCMP3328</strain>
    </source>
</reference>
<feature type="domain" description="Peptidase C1A papain C-terminal" evidence="5">
    <location>
        <begin position="159"/>
        <end position="397"/>
    </location>
</feature>
<dbReference type="InterPro" id="IPR025661">
    <property type="entry name" value="Pept_asp_AS"/>
</dbReference>
<dbReference type="InterPro" id="IPR013201">
    <property type="entry name" value="Prot_inhib_I29"/>
</dbReference>